<dbReference type="InterPro" id="IPR000182">
    <property type="entry name" value="GNAT_dom"/>
</dbReference>
<gene>
    <name evidence="2" type="ORF">HCJ38_10755</name>
</gene>
<keyword evidence="2" id="KW-0808">Transferase</keyword>
<evidence type="ECO:0000313" key="2">
    <source>
        <dbReference type="EMBL" id="MBC1489479.1"/>
    </source>
</evidence>
<dbReference type="PANTHER" id="PTHR43617:SF2">
    <property type="entry name" value="UPF0039 PROTEIN SLL0451"/>
    <property type="match status" value="1"/>
</dbReference>
<dbReference type="GO" id="GO:0016747">
    <property type="term" value="F:acyltransferase activity, transferring groups other than amino-acyl groups"/>
    <property type="evidence" value="ECO:0007669"/>
    <property type="project" value="InterPro"/>
</dbReference>
<proteinExistence type="predicted"/>
<dbReference type="AlphaFoldDB" id="A0A7X0X8G8"/>
<dbReference type="CDD" id="cd04301">
    <property type="entry name" value="NAT_SF"/>
    <property type="match status" value="1"/>
</dbReference>
<dbReference type="Proteomes" id="UP000561617">
    <property type="component" value="Unassembled WGS sequence"/>
</dbReference>
<comment type="caution">
    <text evidence="2">The sequence shown here is derived from an EMBL/GenBank/DDBJ whole genome shotgun (WGS) entry which is preliminary data.</text>
</comment>
<dbReference type="InterPro" id="IPR016181">
    <property type="entry name" value="Acyl_CoA_acyltransferase"/>
</dbReference>
<dbReference type="InterPro" id="IPR050276">
    <property type="entry name" value="MshD_Acetyltransferase"/>
</dbReference>
<evidence type="ECO:0000259" key="1">
    <source>
        <dbReference type="PROSITE" id="PS51186"/>
    </source>
</evidence>
<accession>A0A7X0X8G8</accession>
<dbReference type="Gene3D" id="3.40.630.30">
    <property type="match status" value="1"/>
</dbReference>
<organism evidence="2 3">
    <name type="scientific">Listeria immobilis</name>
    <dbReference type="NCBI Taxonomy" id="2713502"/>
    <lineage>
        <taxon>Bacteria</taxon>
        <taxon>Bacillati</taxon>
        <taxon>Bacillota</taxon>
        <taxon>Bacilli</taxon>
        <taxon>Bacillales</taxon>
        <taxon>Listeriaceae</taxon>
        <taxon>Listeria</taxon>
    </lineage>
</organism>
<feature type="domain" description="N-acetyltransferase" evidence="1">
    <location>
        <begin position="1"/>
        <end position="151"/>
    </location>
</feature>
<dbReference type="RefSeq" id="WP_185381298.1">
    <property type="nucleotide sequence ID" value="NZ_JAASTW010000013.1"/>
</dbReference>
<dbReference type="PROSITE" id="PS51186">
    <property type="entry name" value="GNAT"/>
    <property type="match status" value="1"/>
</dbReference>
<sequence>MMIRTEQPKDYQAIRQLNEQAFKGTVEADLIEHIRESEFYQPGLSLVAEAEDGQLIGYIMFSEISLETENKNRFILALAPLAVLPEFQGARIGSKLMEEGIRLSREKAYPAIAVLGHADYYPRFGFKTSEAFGIPSPFDVPAEYYMLLELYNGSLENLQGAIQYPEAFAMND</sequence>
<reference evidence="2 3" key="1">
    <citation type="submission" date="2020-03" db="EMBL/GenBank/DDBJ databases">
        <title>Soil Listeria distribution.</title>
        <authorList>
            <person name="Liao J."/>
            <person name="Wiedmann M."/>
        </authorList>
    </citation>
    <scope>NUCLEOTIDE SEQUENCE [LARGE SCALE GENOMIC DNA]</scope>
    <source>
        <strain evidence="2 3">FSL L7-1554</strain>
    </source>
</reference>
<dbReference type="Pfam" id="PF00583">
    <property type="entry name" value="Acetyltransf_1"/>
    <property type="match status" value="1"/>
</dbReference>
<name>A0A7X0X8G8_9LIST</name>
<dbReference type="EMBL" id="JAASTW010000013">
    <property type="protein sequence ID" value="MBC1489479.1"/>
    <property type="molecule type" value="Genomic_DNA"/>
</dbReference>
<dbReference type="SUPFAM" id="SSF55729">
    <property type="entry name" value="Acyl-CoA N-acyltransferases (Nat)"/>
    <property type="match status" value="1"/>
</dbReference>
<dbReference type="PANTHER" id="PTHR43617">
    <property type="entry name" value="L-AMINO ACID N-ACETYLTRANSFERASE"/>
    <property type="match status" value="1"/>
</dbReference>
<protein>
    <submittedName>
        <fullName evidence="2">N-acetyltransferase</fullName>
    </submittedName>
</protein>
<evidence type="ECO:0000313" key="3">
    <source>
        <dbReference type="Proteomes" id="UP000561617"/>
    </source>
</evidence>